<dbReference type="InterPro" id="IPR036770">
    <property type="entry name" value="Ankyrin_rpt-contain_sf"/>
</dbReference>
<dbReference type="Pfam" id="PF00791">
    <property type="entry name" value="ZU5"/>
    <property type="match status" value="2"/>
</dbReference>
<evidence type="ECO:0000256" key="3">
    <source>
        <dbReference type="ARBA" id="ARBA00022490"/>
    </source>
</evidence>
<feature type="repeat" description="ANK" evidence="9">
    <location>
        <begin position="111"/>
        <end position="143"/>
    </location>
</feature>
<dbReference type="SUPFAM" id="SSF48403">
    <property type="entry name" value="Ankyrin repeat"/>
    <property type="match status" value="2"/>
</dbReference>
<dbReference type="Proteomes" id="UP000886700">
    <property type="component" value="Unplaced"/>
</dbReference>
<feature type="compositionally biased region" description="Polar residues" evidence="10">
    <location>
        <begin position="1594"/>
        <end position="1620"/>
    </location>
</feature>
<feature type="repeat" description="ANK" evidence="9">
    <location>
        <begin position="602"/>
        <end position="634"/>
    </location>
</feature>
<evidence type="ECO:0000256" key="4">
    <source>
        <dbReference type="ARBA" id="ARBA00022553"/>
    </source>
</evidence>
<evidence type="ECO:0000256" key="10">
    <source>
        <dbReference type="SAM" id="MobiDB-lite"/>
    </source>
</evidence>
<feature type="compositionally biased region" description="Polar residues" evidence="10">
    <location>
        <begin position="1658"/>
        <end position="1667"/>
    </location>
</feature>
<organism evidence="13 14">
    <name type="scientific">Mesocricetus auratus</name>
    <name type="common">Golden hamster</name>
    <dbReference type="NCBI Taxonomy" id="10036"/>
    <lineage>
        <taxon>Eukaryota</taxon>
        <taxon>Metazoa</taxon>
        <taxon>Chordata</taxon>
        <taxon>Craniata</taxon>
        <taxon>Vertebrata</taxon>
        <taxon>Euteleostomi</taxon>
        <taxon>Mammalia</taxon>
        <taxon>Eutheria</taxon>
        <taxon>Euarchontoglires</taxon>
        <taxon>Glires</taxon>
        <taxon>Rodentia</taxon>
        <taxon>Myomorpha</taxon>
        <taxon>Muroidea</taxon>
        <taxon>Cricetidae</taxon>
        <taxon>Cricetinae</taxon>
        <taxon>Mesocricetus</taxon>
    </lineage>
</organism>
<feature type="region of interest" description="Disordered" evidence="10">
    <location>
        <begin position="1581"/>
        <end position="1690"/>
    </location>
</feature>
<evidence type="ECO:0000259" key="12">
    <source>
        <dbReference type="PROSITE" id="PS51145"/>
    </source>
</evidence>
<dbReference type="PROSITE" id="PS50088">
    <property type="entry name" value="ANK_REPEAT"/>
    <property type="match status" value="19"/>
</dbReference>
<dbReference type="SUPFAM" id="SSF47986">
    <property type="entry name" value="DEATH domain"/>
    <property type="match status" value="1"/>
</dbReference>
<feature type="domain" description="ZU5" evidence="12">
    <location>
        <begin position="942"/>
        <end position="1097"/>
    </location>
</feature>
<dbReference type="GeneID" id="101833016"/>
<dbReference type="SMART" id="SM00218">
    <property type="entry name" value="ZU5"/>
    <property type="match status" value="1"/>
</dbReference>
<protein>
    <submittedName>
        <fullName evidence="14">Ankyrin-2 isoform X42</fullName>
    </submittedName>
</protein>
<feature type="repeat" description="ANK" evidence="9">
    <location>
        <begin position="338"/>
        <end position="370"/>
    </location>
</feature>
<feature type="repeat" description="ANK" evidence="9">
    <location>
        <begin position="239"/>
        <end position="271"/>
    </location>
</feature>
<dbReference type="Pfam" id="PF00023">
    <property type="entry name" value="Ank"/>
    <property type="match status" value="3"/>
</dbReference>
<feature type="region of interest" description="Disordered" evidence="10">
    <location>
        <begin position="1400"/>
        <end position="1422"/>
    </location>
</feature>
<feature type="repeat" description="ANK" evidence="9">
    <location>
        <begin position="503"/>
        <end position="535"/>
    </location>
</feature>
<dbReference type="InterPro" id="IPR051165">
    <property type="entry name" value="Multifunctional_ANK_Repeat"/>
</dbReference>
<name>A0ABM2XYS0_MESAU</name>
<keyword evidence="7" id="KW-0472">Membrane</keyword>
<dbReference type="SMART" id="SM00248">
    <property type="entry name" value="ANK"/>
    <property type="match status" value="22"/>
</dbReference>
<dbReference type="PROSITE" id="PS50297">
    <property type="entry name" value="ANK_REP_REGION"/>
    <property type="match status" value="19"/>
</dbReference>
<evidence type="ECO:0000313" key="14">
    <source>
        <dbReference type="RefSeq" id="XP_040607803.1"/>
    </source>
</evidence>
<dbReference type="SMART" id="SM00005">
    <property type="entry name" value="DEATH"/>
    <property type="match status" value="1"/>
</dbReference>
<feature type="region of interest" description="Disordered" evidence="10">
    <location>
        <begin position="1"/>
        <end position="46"/>
    </location>
</feature>
<evidence type="ECO:0000256" key="9">
    <source>
        <dbReference type="PROSITE-ProRule" id="PRU00023"/>
    </source>
</evidence>
<dbReference type="InterPro" id="IPR011029">
    <property type="entry name" value="DEATH-like_dom_sf"/>
</dbReference>
<keyword evidence="13" id="KW-1185">Reference proteome</keyword>
<dbReference type="InterPro" id="IPR000906">
    <property type="entry name" value="ZU5_dom"/>
</dbReference>
<dbReference type="InterPro" id="IPR000488">
    <property type="entry name" value="Death_dom"/>
</dbReference>
<dbReference type="PROSITE" id="PS50017">
    <property type="entry name" value="DEATH_DOMAIN"/>
    <property type="match status" value="1"/>
</dbReference>
<keyword evidence="6 9" id="KW-0040">ANK repeat</keyword>
<feature type="repeat" description="ANK" evidence="9">
    <location>
        <begin position="371"/>
        <end position="403"/>
    </location>
</feature>
<dbReference type="PANTHER" id="PTHR24123">
    <property type="entry name" value="ANKYRIN REPEAT-CONTAINING"/>
    <property type="match status" value="1"/>
</dbReference>
<feature type="repeat" description="ANK" evidence="9">
    <location>
        <begin position="305"/>
        <end position="337"/>
    </location>
</feature>
<dbReference type="Pfam" id="PF17809">
    <property type="entry name" value="UPA_2"/>
    <property type="match status" value="1"/>
</dbReference>
<feature type="domain" description="ZU5" evidence="12">
    <location>
        <begin position="1099"/>
        <end position="1245"/>
    </location>
</feature>
<feature type="domain" description="Death" evidence="11">
    <location>
        <begin position="1425"/>
        <end position="1509"/>
    </location>
</feature>
<evidence type="ECO:0000256" key="6">
    <source>
        <dbReference type="ARBA" id="ARBA00023043"/>
    </source>
</evidence>
<feature type="repeat" description="ANK" evidence="9">
    <location>
        <begin position="569"/>
        <end position="601"/>
    </location>
</feature>
<dbReference type="Gene3D" id="1.10.533.10">
    <property type="entry name" value="Death Domain, Fas"/>
    <property type="match status" value="1"/>
</dbReference>
<reference evidence="14" key="1">
    <citation type="submission" date="2025-08" db="UniProtKB">
        <authorList>
            <consortium name="RefSeq"/>
        </authorList>
    </citation>
    <scope>IDENTIFICATION</scope>
    <source>
        <tissue evidence="14">Liver</tissue>
    </source>
</reference>
<dbReference type="Pfam" id="PF00531">
    <property type="entry name" value="Death"/>
    <property type="match status" value="1"/>
</dbReference>
<dbReference type="Pfam" id="PF12796">
    <property type="entry name" value="Ank_2"/>
    <property type="match status" value="6"/>
</dbReference>
<keyword evidence="8" id="KW-0206">Cytoskeleton</keyword>
<feature type="repeat" description="ANK" evidence="9">
    <location>
        <begin position="701"/>
        <end position="733"/>
    </location>
</feature>
<evidence type="ECO:0000256" key="7">
    <source>
        <dbReference type="ARBA" id="ARBA00023136"/>
    </source>
</evidence>
<dbReference type="Gene3D" id="1.25.40.20">
    <property type="entry name" value="Ankyrin repeat-containing domain"/>
    <property type="match status" value="3"/>
</dbReference>
<feature type="repeat" description="ANK" evidence="9">
    <location>
        <begin position="144"/>
        <end position="176"/>
    </location>
</feature>
<feature type="compositionally biased region" description="Basic and acidic residues" evidence="10">
    <location>
        <begin position="1548"/>
        <end position="1563"/>
    </location>
</feature>
<feature type="region of interest" description="Disordered" evidence="10">
    <location>
        <begin position="1546"/>
        <end position="1569"/>
    </location>
</feature>
<evidence type="ECO:0000256" key="5">
    <source>
        <dbReference type="ARBA" id="ARBA00022737"/>
    </source>
</evidence>
<feature type="repeat" description="ANK" evidence="9">
    <location>
        <begin position="470"/>
        <end position="502"/>
    </location>
</feature>
<gene>
    <name evidence="14" type="primary">Ank2</name>
</gene>
<feature type="repeat" description="ANK" evidence="9">
    <location>
        <begin position="272"/>
        <end position="304"/>
    </location>
</feature>
<keyword evidence="3" id="KW-0963">Cytoplasm</keyword>
<dbReference type="PANTHER" id="PTHR24123:SF49">
    <property type="entry name" value="ANKYRIN-2-LIKE ISOFORM X1"/>
    <property type="match status" value="1"/>
</dbReference>
<dbReference type="CDD" id="cd08804">
    <property type="entry name" value="Death_ank2"/>
    <property type="match status" value="1"/>
</dbReference>
<dbReference type="InterPro" id="IPR040745">
    <property type="entry name" value="Ankyrin_UPA"/>
</dbReference>
<proteinExistence type="predicted"/>
<dbReference type="InterPro" id="IPR002110">
    <property type="entry name" value="Ankyrin_rpt"/>
</dbReference>
<dbReference type="Gene3D" id="2.60.40.2660">
    <property type="match status" value="1"/>
</dbReference>
<evidence type="ECO:0000256" key="8">
    <source>
        <dbReference type="ARBA" id="ARBA00023212"/>
    </source>
</evidence>
<feature type="repeat" description="ANK" evidence="9">
    <location>
        <begin position="536"/>
        <end position="568"/>
    </location>
</feature>
<feature type="repeat" description="ANK" evidence="9">
    <location>
        <begin position="635"/>
        <end position="667"/>
    </location>
</feature>
<feature type="repeat" description="ANK" evidence="9">
    <location>
        <begin position="437"/>
        <end position="469"/>
    </location>
</feature>
<evidence type="ECO:0000259" key="11">
    <source>
        <dbReference type="PROSITE" id="PS50017"/>
    </source>
</evidence>
<accession>A0ABM2XYS0</accession>
<feature type="repeat" description="ANK" evidence="9">
    <location>
        <begin position="78"/>
        <end position="110"/>
    </location>
</feature>
<dbReference type="PRINTS" id="PR01415">
    <property type="entry name" value="ANKYRIN"/>
</dbReference>
<keyword evidence="4" id="KW-0597">Phosphoprotein</keyword>
<evidence type="ECO:0000313" key="13">
    <source>
        <dbReference type="Proteomes" id="UP000886700"/>
    </source>
</evidence>
<comment type="subcellular location">
    <subcellularLocation>
        <location evidence="1">Cytoplasm</location>
        <location evidence="1">Cytoskeleton</location>
    </subcellularLocation>
    <subcellularLocation>
        <location evidence="2">Membrane</location>
    </subcellularLocation>
</comment>
<feature type="repeat" description="ANK" evidence="9">
    <location>
        <begin position="734"/>
        <end position="766"/>
    </location>
</feature>
<evidence type="ECO:0000256" key="2">
    <source>
        <dbReference type="ARBA" id="ARBA00004370"/>
    </source>
</evidence>
<keyword evidence="5" id="KW-0677">Repeat</keyword>
<dbReference type="PROSITE" id="PS51145">
    <property type="entry name" value="ZU5"/>
    <property type="match status" value="2"/>
</dbReference>
<evidence type="ECO:0000256" key="1">
    <source>
        <dbReference type="ARBA" id="ARBA00004245"/>
    </source>
</evidence>
<feature type="repeat" description="ANK" evidence="9">
    <location>
        <begin position="404"/>
        <end position="436"/>
    </location>
</feature>
<dbReference type="RefSeq" id="XP_040607803.1">
    <property type="nucleotide sequence ID" value="XM_040751869.1"/>
</dbReference>
<sequence>MAHAAASIKKVREAELDEKEKNLERERKKQRKIPRDRMERKRKSDSNASFLRAARAGNLDKVVEYLKGGIDINTCNQNGLNALHLAAKEGHVGLVQELLGRGSSVDSATKKGNTALHIASLAGQAEVVKVLVKEGANINAQSQNGFTPLYMAAQENHIDVVKYLLENGANQSTATEDGFTPLAVALQQGHNQAVAILLENDTKGKVRLPALHIAARKDDTKSAALLLQNDHNADVQSKSGFTPLHIAAHYGNVNVATLLLNRGAAVDFTARNGITPLHVASKRGNTNMVKLLLDRGGQIDAKTRDGLTPLHCAARSGHDHVVELLLERGAPLLARTKNGLSPLHMAAQGDHVECVKHLLQHKAPVDDVTLDYLTALHVAAHCGHYRVTKLLLDKRANPNARALNGFTPLHIACKKNRIKVMELLVKYGASIQAITESGLTPIHVAAFMGHLNIVLLLLQNGASPDVTNIRGETALHMAARAGQVEVVRCLLRNGALVDARAREEQTPLHIASRLGKTEIVQLLLQHMAHPDAATTNGYTPLHISAREGQVDVASVLLEAGAAHSLATKKGFTPLHVAAKYGSLDVAKLLLQRRAAADSAGKNGYTPLHIAAKKNQMQIASTLLNYGAETNTVTKQGVTPLHLASQEGHTDMVTLLLEKGANIHMSTKSGLTSLHLAAQEDKVNVADILTKHGADQDASTKLGYTPLIVACHYGNVKMVNFLLKQGANVNAKTKNGYTPLHQAAQQGHTHIINVLLQHGAKPNATTANGNTALAIAKRLGYISVVDTLKVVTEEVTTTTTTITEKHKLNVPETMTEVLDVSDEEGDDTMTGDGGEYLRPEDLKELGDDSLPSSQFLDGMNYLRYSLEGGRSDSLRSFSSDRSHTLSHASYLRDSAMIDDTVVIPGHQVSALAKEAERNCYRLSWGTENLDNVALSSSPIHSGFLVSFMVDARGGAMRGCRHNGLRIIIPPRKCTAPTRVTCRLVKRHRLATMPPMVEGEGLASRLVEVGPSGAQFLGPVIVEIPHFAALRGKERELVVLRSENGDSWKEHFCDYTEDELNEILNGMDEVLDSPEDLEKKRICRIITRDFPQYFAVVSRIKQDSNLIGPEGGVLSSTVVSQVQAVFPEGALTKRIRVGLQAQPMHSELVKKILGNKATFSPIVTLEPRRRKFHKPITMTIPVPKASSDVMLNGFGGDAPTLRLLCSITGGTTPAQWEDITGTTPLTFVNECVSFTTNVSARFWLIDCRQIQESVSFASQVYREIICVPYMAKFVVFAKSHDPIEARLRCFCMTDDKVDKTLEQQENFSEVARSRDVEVLEGKPIYVDCFGNLVPLTKSGQHHIFSFFAFKENRLPLFVKVRDTTQEPCGRLSFMKEPKSTRGLVHQAICNLNITLPIYAKESESDQEQEEEIGMTSEKNPQDDQERIEERLAYIADHLGFSWTELARELDFTEEQIHQIRIENPNSLQDQSHALLKYWLERDGKHATDTILIECLTKINRMDIVHLLETNTEPLQERMGRSYAEMEQTIVLDHSEGFSVLQEELCAAQHKQKEEQATSKESESSDHPPVVSEEDISVGYSTFQDCIPKTEGDSPAATLSPQMHPETAQQDFSGKMQDQQEYYVTTPGAEGAETQKATAVPDSLCKTPEDISTPPEEAKSCLQTPVTSEHGSPIVQEPEEVPEPKEERSPRKTSLVIVESADDQAQVLERPDSDTAFQKELTEELGELEASSDEEAMVTTRVVRRRVIIQGDDMPEIPPETVTEEEYVDENGHTVVKKVTRKIIRRYVSSDGMEQEEITMQGTPQEPVNIEDGDSYSKVIKRVVLKSDTQQSEVCLSEPSILSSTSQFQAEPVEGRRVSKVVKTTVVHGERMEKSLGDSSLATDLPSAKDDFEEALGYTGSHMKVHFPSLVENEILKEDGSIIKRTTMSKASTQKRAVVKDQQGKCINLEHLEDVPGALDQDDLQRDLQQLLRHFCKENTKQEAQ</sequence>
<feature type="repeat" description="ANK" evidence="9">
    <location>
        <begin position="668"/>
        <end position="700"/>
    </location>
</feature>
<dbReference type="Gene3D" id="2.60.220.30">
    <property type="match status" value="2"/>
</dbReference>
<dbReference type="Pfam" id="PF13637">
    <property type="entry name" value="Ank_4"/>
    <property type="match status" value="3"/>
</dbReference>
<feature type="compositionally biased region" description="Basic and acidic residues" evidence="10">
    <location>
        <begin position="10"/>
        <end position="45"/>
    </location>
</feature>